<keyword evidence="3" id="KW-0805">Transcription regulation</keyword>
<evidence type="ECO:0000256" key="4">
    <source>
        <dbReference type="ARBA" id="ARBA00023125"/>
    </source>
</evidence>
<dbReference type="PANTHER" id="PTHR36206:SF13">
    <property type="entry name" value="TRANSCRIPTIONAL REGULATORY PROTEIN MOC3"/>
    <property type="match status" value="1"/>
</dbReference>
<evidence type="ECO:0000256" key="1">
    <source>
        <dbReference type="ARBA" id="ARBA00022723"/>
    </source>
</evidence>
<accession>A0A6A6PH36</accession>
<evidence type="ECO:0000313" key="7">
    <source>
        <dbReference type="EMBL" id="KAF2479309.1"/>
    </source>
</evidence>
<keyword evidence="6" id="KW-0539">Nucleus</keyword>
<keyword evidence="8" id="KW-1185">Reference proteome</keyword>
<keyword evidence="4" id="KW-0238">DNA-binding</keyword>
<dbReference type="EMBL" id="MU001642">
    <property type="protein sequence ID" value="KAF2479309.1"/>
    <property type="molecule type" value="Genomic_DNA"/>
</dbReference>
<evidence type="ECO:0000256" key="6">
    <source>
        <dbReference type="ARBA" id="ARBA00023242"/>
    </source>
</evidence>
<evidence type="ECO:0000256" key="5">
    <source>
        <dbReference type="ARBA" id="ARBA00023163"/>
    </source>
</evidence>
<dbReference type="InterPro" id="IPR052360">
    <property type="entry name" value="Transcr_Regulatory_Proteins"/>
</dbReference>
<evidence type="ECO:0000256" key="3">
    <source>
        <dbReference type="ARBA" id="ARBA00023015"/>
    </source>
</evidence>
<dbReference type="AlphaFoldDB" id="A0A6A6PH36"/>
<sequence length="377" mass="42104">MNLSARAVAAGTALASSATGELVLERQYILLRSSVNLALSTGDLESVRCHLRHLFVLVHTHPEWAAKAMAGSDYLAEIVQRPLYGLEMRANDRHLTIGSGNGASLGDWMAKLVRSGKRQSTLNRTPPKPLAFTSLQDITDFLHSLQDSVWRIELGVQRASQRCVDDFLMRRPLLRRGLDLSMKECLKSCVSRFVALDAGLRKRIEDTLRGFEIWRDAFDGLMKSDSVVVARHHLLIIQAFCAHFRLVACRVIEEIGWDRHYQVFVQQIAVVTEYLRLGEYVDTTECGPPRQRPHYHSTFGEWGVLRALYLICTKCRDPNTRRKSAQLLAGARWDEGTLSSTVLANYSKAIFGAEEGRAGGISEEALVSTSSGLVKGH</sequence>
<dbReference type="GO" id="GO:0003677">
    <property type="term" value="F:DNA binding"/>
    <property type="evidence" value="ECO:0007669"/>
    <property type="project" value="UniProtKB-KW"/>
</dbReference>
<evidence type="ECO:0000256" key="2">
    <source>
        <dbReference type="ARBA" id="ARBA00022833"/>
    </source>
</evidence>
<evidence type="ECO:0000313" key="8">
    <source>
        <dbReference type="Proteomes" id="UP000799767"/>
    </source>
</evidence>
<dbReference type="PANTHER" id="PTHR36206">
    <property type="entry name" value="ASPERCRYPTIN BIOSYNTHESIS CLUSTER-SPECIFIC TRANSCRIPTION REGULATOR ATNN-RELATED"/>
    <property type="match status" value="1"/>
</dbReference>
<keyword evidence="2" id="KW-0862">Zinc</keyword>
<keyword evidence="5" id="KW-0804">Transcription</keyword>
<gene>
    <name evidence="7" type="ORF">BDY17DRAFT_54053</name>
</gene>
<dbReference type="Proteomes" id="UP000799767">
    <property type="component" value="Unassembled WGS sequence"/>
</dbReference>
<reference evidence="7" key="1">
    <citation type="journal article" date="2020" name="Stud. Mycol.">
        <title>101 Dothideomycetes genomes: a test case for predicting lifestyles and emergence of pathogens.</title>
        <authorList>
            <person name="Haridas S."/>
            <person name="Albert R."/>
            <person name="Binder M."/>
            <person name="Bloem J."/>
            <person name="Labutti K."/>
            <person name="Salamov A."/>
            <person name="Andreopoulos B."/>
            <person name="Baker S."/>
            <person name="Barry K."/>
            <person name="Bills G."/>
            <person name="Bluhm B."/>
            <person name="Cannon C."/>
            <person name="Castanera R."/>
            <person name="Culley D."/>
            <person name="Daum C."/>
            <person name="Ezra D."/>
            <person name="Gonzalez J."/>
            <person name="Henrissat B."/>
            <person name="Kuo A."/>
            <person name="Liang C."/>
            <person name="Lipzen A."/>
            <person name="Lutzoni F."/>
            <person name="Magnuson J."/>
            <person name="Mondo S."/>
            <person name="Nolan M."/>
            <person name="Ohm R."/>
            <person name="Pangilinan J."/>
            <person name="Park H.-J."/>
            <person name="Ramirez L."/>
            <person name="Alfaro M."/>
            <person name="Sun H."/>
            <person name="Tritt A."/>
            <person name="Yoshinaga Y."/>
            <person name="Zwiers L.-H."/>
            <person name="Turgeon B."/>
            <person name="Goodwin S."/>
            <person name="Spatafora J."/>
            <person name="Crous P."/>
            <person name="Grigoriev I."/>
        </authorList>
    </citation>
    <scope>NUCLEOTIDE SEQUENCE</scope>
    <source>
        <strain evidence="7">CBS 113389</strain>
    </source>
</reference>
<dbReference type="RefSeq" id="XP_033585879.1">
    <property type="nucleotide sequence ID" value="XM_033738480.1"/>
</dbReference>
<protein>
    <submittedName>
        <fullName evidence="7">Uncharacterized protein</fullName>
    </submittedName>
</protein>
<proteinExistence type="predicted"/>
<dbReference type="GeneID" id="54479482"/>
<organism evidence="7 8">
    <name type="scientific">Neohortaea acidophila</name>
    <dbReference type="NCBI Taxonomy" id="245834"/>
    <lineage>
        <taxon>Eukaryota</taxon>
        <taxon>Fungi</taxon>
        <taxon>Dikarya</taxon>
        <taxon>Ascomycota</taxon>
        <taxon>Pezizomycotina</taxon>
        <taxon>Dothideomycetes</taxon>
        <taxon>Dothideomycetidae</taxon>
        <taxon>Mycosphaerellales</taxon>
        <taxon>Teratosphaeriaceae</taxon>
        <taxon>Neohortaea</taxon>
    </lineage>
</organism>
<keyword evidence="1" id="KW-0479">Metal-binding</keyword>
<name>A0A6A6PH36_9PEZI</name>
<dbReference type="GO" id="GO:0046872">
    <property type="term" value="F:metal ion binding"/>
    <property type="evidence" value="ECO:0007669"/>
    <property type="project" value="UniProtKB-KW"/>
</dbReference>